<organism evidence="2 3">
    <name type="scientific">Alkalibacillus salilacus</name>
    <dbReference type="NCBI Taxonomy" id="284582"/>
    <lineage>
        <taxon>Bacteria</taxon>
        <taxon>Bacillati</taxon>
        <taxon>Bacillota</taxon>
        <taxon>Bacilli</taxon>
        <taxon>Bacillales</taxon>
        <taxon>Bacillaceae</taxon>
        <taxon>Alkalibacillus</taxon>
    </lineage>
</organism>
<dbReference type="Proteomes" id="UP001224359">
    <property type="component" value="Unassembled WGS sequence"/>
</dbReference>
<evidence type="ECO:0000313" key="3">
    <source>
        <dbReference type="Proteomes" id="UP001224359"/>
    </source>
</evidence>
<dbReference type="RefSeq" id="WP_306976794.1">
    <property type="nucleotide sequence ID" value="NZ_JAUSTQ010000007.1"/>
</dbReference>
<gene>
    <name evidence="2" type="ORF">J2S77_001925</name>
</gene>
<name>A0ABT9VG36_9BACI</name>
<keyword evidence="1" id="KW-0812">Transmembrane</keyword>
<evidence type="ECO:0000256" key="1">
    <source>
        <dbReference type="SAM" id="Phobius"/>
    </source>
</evidence>
<keyword evidence="1" id="KW-0472">Membrane</keyword>
<sequence length="81" mass="8991">MQKNAGLAAVLSFLFSGLGQVYNGEIGKGVIFMVAYAISALLMIVIIGFITTPIIWIWGMIDAHKSAERINRRYESEQRIS</sequence>
<reference evidence="2 3" key="1">
    <citation type="submission" date="2023-07" db="EMBL/GenBank/DDBJ databases">
        <title>Genomic Encyclopedia of Type Strains, Phase IV (KMG-IV): sequencing the most valuable type-strain genomes for metagenomic binning, comparative biology and taxonomic classification.</title>
        <authorList>
            <person name="Goeker M."/>
        </authorList>
    </citation>
    <scope>NUCLEOTIDE SEQUENCE [LARGE SCALE GENOMIC DNA]</scope>
    <source>
        <strain evidence="2 3">DSM 16460</strain>
    </source>
</reference>
<comment type="caution">
    <text evidence="2">The sequence shown here is derived from an EMBL/GenBank/DDBJ whole genome shotgun (WGS) entry which is preliminary data.</text>
</comment>
<protein>
    <submittedName>
        <fullName evidence="2">TM2 domain-containing membrane protein YozV</fullName>
    </submittedName>
</protein>
<accession>A0ABT9VG36</accession>
<dbReference type="EMBL" id="JAUSTQ010000007">
    <property type="protein sequence ID" value="MDQ0159938.1"/>
    <property type="molecule type" value="Genomic_DNA"/>
</dbReference>
<keyword evidence="3" id="KW-1185">Reference proteome</keyword>
<proteinExistence type="predicted"/>
<feature type="transmembrane region" description="Helical" evidence="1">
    <location>
        <begin position="29"/>
        <end position="59"/>
    </location>
</feature>
<keyword evidence="1" id="KW-1133">Transmembrane helix</keyword>
<evidence type="ECO:0000313" key="2">
    <source>
        <dbReference type="EMBL" id="MDQ0159938.1"/>
    </source>
</evidence>